<dbReference type="eggNOG" id="KOG2184">
    <property type="taxonomic scope" value="Eukaryota"/>
</dbReference>
<dbReference type="FunCoup" id="Q6BSK6">
    <property type="interactions" value="922"/>
</dbReference>
<dbReference type="PROSITE" id="PS50174">
    <property type="entry name" value="G_PATCH"/>
    <property type="match status" value="1"/>
</dbReference>
<dbReference type="AlphaFoldDB" id="Q6BSK6"/>
<dbReference type="OMA" id="NKILYQW"/>
<dbReference type="PANTHER" id="PTHR23329:SF1">
    <property type="entry name" value="TUFTELIN-INTERACTING PROTEIN 11"/>
    <property type="match status" value="1"/>
</dbReference>
<feature type="region of interest" description="Disordered" evidence="2">
    <location>
        <begin position="1"/>
        <end position="74"/>
    </location>
</feature>
<dbReference type="GeneID" id="2901588"/>
<feature type="compositionally biased region" description="Acidic residues" evidence="2">
    <location>
        <begin position="44"/>
        <end position="58"/>
    </location>
</feature>
<dbReference type="InterPro" id="IPR000467">
    <property type="entry name" value="G_patch_dom"/>
</dbReference>
<keyword evidence="1" id="KW-0175">Coiled coil</keyword>
<evidence type="ECO:0000256" key="2">
    <source>
        <dbReference type="SAM" id="MobiDB-lite"/>
    </source>
</evidence>
<evidence type="ECO:0000256" key="1">
    <source>
        <dbReference type="SAM" id="Coils"/>
    </source>
</evidence>
<dbReference type="HOGENOM" id="CLU_367267_0_0_1"/>
<accession>Q6BSK6</accession>
<dbReference type="InParanoid" id="Q6BSK6"/>
<dbReference type="Proteomes" id="UP000000599">
    <property type="component" value="Chromosome D"/>
</dbReference>
<feature type="coiled-coil region" evidence="1">
    <location>
        <begin position="208"/>
        <end position="263"/>
    </location>
</feature>
<proteinExistence type="predicted"/>
<keyword evidence="5" id="KW-1185">Reference proteome</keyword>
<gene>
    <name evidence="4" type="ordered locus">DEHA2D08140g</name>
</gene>
<evidence type="ECO:0000313" key="4">
    <source>
        <dbReference type="EMBL" id="CAG86960.2"/>
    </source>
</evidence>
<dbReference type="KEGG" id="dha:DEHA2D08140g"/>
<dbReference type="Pfam" id="PF01585">
    <property type="entry name" value="G-patch"/>
    <property type="match status" value="1"/>
</dbReference>
<sequence>MGISSSYKNLMFTKGSSSTMPGKNAPNAKPPQSMSTLARSINDEFSDYDDEEQEDQDDLKDGMNQGGEYIRGKGANEEVPLSWLNTPVASSGSSSYTKKYGIGAKLMMKMGYVEGTGLGSDKRGIVNPIETKLRPQGLGVGGIKEKIQDFDEAMSSSDEEKQEKPDRVEPQLDIFDLIEDLEMKGADVPMKYKELSDNFSKQPIRHGNQDLSSELTNAYEKLNKINNELDDVIKDERFHGFQLKEMEARLSSQNDELIQMEGIVEVIESFNNEYMSLSDEEQKIACVSNTLKKLVSLPYSAFKGIRETFVSIVSPITSELFQKYFEDAIDPTHLLINIMSDWAYIYREIEIIDLNQLGHWDSLIYSNIKQNLKFIIDDKTNTDTIHGQLMDYLQIWISAPVLINPTLAISNNLTNEVLLPFLNQKLETWSPGKHSNMPPHNFIMDYISLLSLDESSMVGRTLIRTIFEKYLNFVMHGSGSSFWEEYLSVKQGKEYYEESIVSELILLFEVWIIIFDEILGEGIVTEIQNALKMSFCTFMSTHEDLSWLGSKLEFAKLELVFSLIFKFKQHQLINGQEAVVLLQFKFFNPWIKTLVVWLQSVDYRSLQISQWYQMWYDWFCNSAKEYDFVASSIIRMVDWYFNTGLQIIEDIVNEKPVSLPRLPSYENDSFPANKKIYELMLNDDAYEPNNIESSSVNVEGIPSYQLLTTFKDIVVSYCMSNDILFSTIKNKHHPELGLPLYKLESKSGKKYSYIQDDVLWISTNLQDPDKIDYQPISLDDLTKYF</sequence>
<dbReference type="RefSeq" id="XP_458814.2">
    <property type="nucleotide sequence ID" value="XM_458814.1"/>
</dbReference>
<organism evidence="4 5">
    <name type="scientific">Debaryomyces hansenii (strain ATCC 36239 / CBS 767 / BCRC 21394 / JCM 1990 / NBRC 0083 / IGC 2968)</name>
    <name type="common">Yeast</name>
    <name type="synonym">Torulaspora hansenii</name>
    <dbReference type="NCBI Taxonomy" id="284592"/>
    <lineage>
        <taxon>Eukaryota</taxon>
        <taxon>Fungi</taxon>
        <taxon>Dikarya</taxon>
        <taxon>Ascomycota</taxon>
        <taxon>Saccharomycotina</taxon>
        <taxon>Pichiomycetes</taxon>
        <taxon>Debaryomycetaceae</taxon>
        <taxon>Debaryomyces</taxon>
    </lineage>
</organism>
<dbReference type="EMBL" id="CR382136">
    <property type="protein sequence ID" value="CAG86960.2"/>
    <property type="molecule type" value="Genomic_DNA"/>
</dbReference>
<dbReference type="PANTHER" id="PTHR23329">
    <property type="entry name" value="TUFTELIN-INTERACTING PROTEIN 11-RELATED"/>
    <property type="match status" value="1"/>
</dbReference>
<dbReference type="GO" id="GO:0000390">
    <property type="term" value="P:spliceosomal complex disassembly"/>
    <property type="evidence" value="ECO:0007669"/>
    <property type="project" value="InterPro"/>
</dbReference>
<dbReference type="GO" id="GO:0003676">
    <property type="term" value="F:nucleic acid binding"/>
    <property type="evidence" value="ECO:0007669"/>
    <property type="project" value="InterPro"/>
</dbReference>
<protein>
    <submittedName>
        <fullName evidence="4">DEHA2D08140p</fullName>
    </submittedName>
</protein>
<dbReference type="InterPro" id="IPR045211">
    <property type="entry name" value="TFP11/STIP/Ntr1"/>
</dbReference>
<dbReference type="OrthoDB" id="4822at2759"/>
<dbReference type="GO" id="GO:0071008">
    <property type="term" value="C:U2-type post-mRNA release spliceosomal complex"/>
    <property type="evidence" value="ECO:0007669"/>
    <property type="project" value="TreeGrafter"/>
</dbReference>
<feature type="domain" description="G-patch" evidence="3">
    <location>
        <begin position="99"/>
        <end position="145"/>
    </location>
</feature>
<reference evidence="4 5" key="1">
    <citation type="journal article" date="2004" name="Nature">
        <title>Genome evolution in yeasts.</title>
        <authorList>
            <consortium name="Genolevures"/>
            <person name="Dujon B."/>
            <person name="Sherman D."/>
            <person name="Fischer G."/>
            <person name="Durrens P."/>
            <person name="Casaregola S."/>
            <person name="Lafontaine I."/>
            <person name="de Montigny J."/>
            <person name="Marck C."/>
            <person name="Neuveglise C."/>
            <person name="Talla E."/>
            <person name="Goffard N."/>
            <person name="Frangeul L."/>
            <person name="Aigle M."/>
            <person name="Anthouard V."/>
            <person name="Babour A."/>
            <person name="Barbe V."/>
            <person name="Barnay S."/>
            <person name="Blanchin S."/>
            <person name="Beckerich J.M."/>
            <person name="Beyne E."/>
            <person name="Bleykasten C."/>
            <person name="Boisrame A."/>
            <person name="Boyer J."/>
            <person name="Cattolico L."/>
            <person name="Confanioleri F."/>
            <person name="de Daruvar A."/>
            <person name="Despons L."/>
            <person name="Fabre E."/>
            <person name="Fairhead C."/>
            <person name="Ferry-Dumazet H."/>
            <person name="Groppi A."/>
            <person name="Hantraye F."/>
            <person name="Hennequin C."/>
            <person name="Jauniaux N."/>
            <person name="Joyet P."/>
            <person name="Kachouri R."/>
            <person name="Kerrest A."/>
            <person name="Koszul R."/>
            <person name="Lemaire M."/>
            <person name="Lesur I."/>
            <person name="Ma L."/>
            <person name="Muller H."/>
            <person name="Nicaud J.M."/>
            <person name="Nikolski M."/>
            <person name="Oztas S."/>
            <person name="Ozier-Kalogeropoulos O."/>
            <person name="Pellenz S."/>
            <person name="Potier S."/>
            <person name="Richard G.F."/>
            <person name="Straub M.L."/>
            <person name="Suleau A."/>
            <person name="Swennene D."/>
            <person name="Tekaia F."/>
            <person name="Wesolowski-Louvel M."/>
            <person name="Westhof E."/>
            <person name="Wirth B."/>
            <person name="Zeniou-Meyer M."/>
            <person name="Zivanovic I."/>
            <person name="Bolotin-Fukuhara M."/>
            <person name="Thierry A."/>
            <person name="Bouchier C."/>
            <person name="Caudron B."/>
            <person name="Scarpelli C."/>
            <person name="Gaillardin C."/>
            <person name="Weissenbach J."/>
            <person name="Wincker P."/>
            <person name="Souciet J.L."/>
        </authorList>
    </citation>
    <scope>NUCLEOTIDE SEQUENCE [LARGE SCALE GENOMIC DNA]</scope>
    <source>
        <strain evidence="5">ATCC 36239 / CBS 767 / BCRC 21394 / JCM 1990 / NBRC 0083 / IGC 2968</strain>
    </source>
</reference>
<feature type="compositionally biased region" description="Polar residues" evidence="2">
    <location>
        <begin position="30"/>
        <end position="39"/>
    </location>
</feature>
<dbReference type="SMART" id="SM00443">
    <property type="entry name" value="G_patch"/>
    <property type="match status" value="1"/>
</dbReference>
<evidence type="ECO:0000313" key="5">
    <source>
        <dbReference type="Proteomes" id="UP000000599"/>
    </source>
</evidence>
<feature type="compositionally biased region" description="Polar residues" evidence="2">
    <location>
        <begin position="1"/>
        <end position="21"/>
    </location>
</feature>
<evidence type="ECO:0000259" key="3">
    <source>
        <dbReference type="PROSITE" id="PS50174"/>
    </source>
</evidence>
<dbReference type="STRING" id="284592.Q6BSK6"/>
<dbReference type="VEuPathDB" id="FungiDB:DEHA2D08140g"/>
<name>Q6BSK6_DEBHA</name>